<proteinExistence type="predicted"/>
<protein>
    <submittedName>
        <fullName evidence="1">Uncharacterized protein</fullName>
    </submittedName>
</protein>
<dbReference type="AlphaFoldDB" id="A0A2H5PDU5"/>
<evidence type="ECO:0000313" key="1">
    <source>
        <dbReference type="EMBL" id="GAY50519.1"/>
    </source>
</evidence>
<keyword evidence="2" id="KW-1185">Reference proteome</keyword>
<accession>A0A2H5PDU5</accession>
<comment type="caution">
    <text evidence="1">The sequence shown here is derived from an EMBL/GenBank/DDBJ whole genome shotgun (WGS) entry which is preliminary data.</text>
</comment>
<evidence type="ECO:0000313" key="2">
    <source>
        <dbReference type="Proteomes" id="UP000236630"/>
    </source>
</evidence>
<gene>
    <name evidence="1" type="ORF">CUMW_127300</name>
</gene>
<dbReference type="Proteomes" id="UP000236630">
    <property type="component" value="Unassembled WGS sequence"/>
</dbReference>
<name>A0A2H5PDU5_CITUN</name>
<reference evidence="1 2" key="1">
    <citation type="journal article" date="2017" name="Front. Genet.">
        <title>Draft sequencing of the heterozygous diploid genome of Satsuma (Citrus unshiu Marc.) using a hybrid assembly approach.</title>
        <authorList>
            <person name="Shimizu T."/>
            <person name="Tanizawa Y."/>
            <person name="Mochizuki T."/>
            <person name="Nagasaki H."/>
            <person name="Yoshioka T."/>
            <person name="Toyoda A."/>
            <person name="Fujiyama A."/>
            <person name="Kaminuma E."/>
            <person name="Nakamura Y."/>
        </authorList>
    </citation>
    <scope>NUCLEOTIDE SEQUENCE [LARGE SCALE GENOMIC DNA]</scope>
    <source>
        <strain evidence="2">cv. Miyagawa wase</strain>
    </source>
</reference>
<sequence length="96" mass="10796">MTLGSLFQSHASEYLSRVSTAGPLHYPTPETGGPVFGRDTVWDKYVDETRNDEQISDGRVRAEPAVFRKSLVRRRSRSRNIPARPTMLSSAEANFL</sequence>
<organism evidence="1 2">
    <name type="scientific">Citrus unshiu</name>
    <name type="common">Satsuma mandarin</name>
    <name type="synonym">Citrus nobilis var. unshiu</name>
    <dbReference type="NCBI Taxonomy" id="55188"/>
    <lineage>
        <taxon>Eukaryota</taxon>
        <taxon>Viridiplantae</taxon>
        <taxon>Streptophyta</taxon>
        <taxon>Embryophyta</taxon>
        <taxon>Tracheophyta</taxon>
        <taxon>Spermatophyta</taxon>
        <taxon>Magnoliopsida</taxon>
        <taxon>eudicotyledons</taxon>
        <taxon>Gunneridae</taxon>
        <taxon>Pentapetalae</taxon>
        <taxon>rosids</taxon>
        <taxon>malvids</taxon>
        <taxon>Sapindales</taxon>
        <taxon>Rutaceae</taxon>
        <taxon>Aurantioideae</taxon>
        <taxon>Citrus</taxon>
    </lineage>
</organism>
<dbReference type="EMBL" id="BDQV01000063">
    <property type="protein sequence ID" value="GAY50519.1"/>
    <property type="molecule type" value="Genomic_DNA"/>
</dbReference>